<evidence type="ECO:0000313" key="5">
    <source>
        <dbReference type="EMBL" id="KYO54034.1"/>
    </source>
</evidence>
<evidence type="ECO:0000313" key="6">
    <source>
        <dbReference type="Proteomes" id="UP000075787"/>
    </source>
</evidence>
<dbReference type="PROSITE" id="PS01124">
    <property type="entry name" value="HTH_ARAC_FAMILY_2"/>
    <property type="match status" value="1"/>
</dbReference>
<dbReference type="Pfam" id="PF14525">
    <property type="entry name" value="AraC_binding_2"/>
    <property type="match status" value="1"/>
</dbReference>
<gene>
    <name evidence="5" type="ORF">AUP44_25805</name>
</gene>
<evidence type="ECO:0000256" key="3">
    <source>
        <dbReference type="ARBA" id="ARBA00023163"/>
    </source>
</evidence>
<dbReference type="SMART" id="SM00342">
    <property type="entry name" value="HTH_ARAC"/>
    <property type="match status" value="1"/>
</dbReference>
<feature type="domain" description="HTH araC/xylS-type" evidence="4">
    <location>
        <begin position="233"/>
        <end position="333"/>
    </location>
</feature>
<dbReference type="GeneID" id="97242359"/>
<dbReference type="SUPFAM" id="SSF46689">
    <property type="entry name" value="Homeodomain-like"/>
    <property type="match status" value="2"/>
</dbReference>
<dbReference type="Gene3D" id="1.10.10.60">
    <property type="entry name" value="Homeodomain-like"/>
    <property type="match status" value="1"/>
</dbReference>
<dbReference type="PANTHER" id="PTHR46796">
    <property type="entry name" value="HTH-TYPE TRANSCRIPTIONAL ACTIVATOR RHAS-RELATED"/>
    <property type="match status" value="1"/>
</dbReference>
<dbReference type="InterPro" id="IPR050204">
    <property type="entry name" value="AraC_XylS_family_regulators"/>
</dbReference>
<sequence>MLKDALIYDARGNPIRQHHKVNSRDWDEIRDWSNRVYMPYRVAPTGMAATPDSTMHSARVGRIIVTRFAYGIPVRVQDWSEDAGNAVVLTTIAGTARHAATARQFEDTGIGESFVADCSRIDHLIDFDPDHLQLNLTIPHAVLEQACRDWLGFVPGDALWQHKCRIGGRGSAWLALMEYLVRAIAEAPDRLAADRVGRHLEQTVCLHLLNDWAARAGLDPAEPGRSVVPRHVRLAEAYMAEHAASLPAMTEVARAAGVSLRSLTDAFRRFRGYTPSAFLRERRLQEVRRLLQAGGSDMTVSRAAYALGYVNLGEFARSYRARFGERPSETLRS</sequence>
<dbReference type="InterPro" id="IPR018060">
    <property type="entry name" value="HTH_AraC"/>
</dbReference>
<organism evidence="5 6">
    <name type="scientific">Tistrella mobilis</name>
    <dbReference type="NCBI Taxonomy" id="171437"/>
    <lineage>
        <taxon>Bacteria</taxon>
        <taxon>Pseudomonadati</taxon>
        <taxon>Pseudomonadota</taxon>
        <taxon>Alphaproteobacteria</taxon>
        <taxon>Geminicoccales</taxon>
        <taxon>Geminicoccaceae</taxon>
        <taxon>Tistrella</taxon>
    </lineage>
</organism>
<comment type="caution">
    <text evidence="5">The sequence shown here is derived from an EMBL/GenBank/DDBJ whole genome shotgun (WGS) entry which is preliminary data.</text>
</comment>
<reference evidence="5 6" key="1">
    <citation type="submission" date="2015-12" db="EMBL/GenBank/DDBJ databases">
        <title>Genome sequence of Tistrella mobilis MCCC 1A02139.</title>
        <authorList>
            <person name="Lu L."/>
            <person name="Lai Q."/>
            <person name="Shao Z."/>
            <person name="Qian P."/>
        </authorList>
    </citation>
    <scope>NUCLEOTIDE SEQUENCE [LARGE SCALE GENOMIC DNA]</scope>
    <source>
        <strain evidence="5 6">MCCC 1A02139</strain>
    </source>
</reference>
<dbReference type="Proteomes" id="UP000075787">
    <property type="component" value="Unassembled WGS sequence"/>
</dbReference>
<proteinExistence type="predicted"/>
<dbReference type="PANTHER" id="PTHR46796:SF6">
    <property type="entry name" value="ARAC SUBFAMILY"/>
    <property type="match status" value="1"/>
</dbReference>
<name>A0A162L9U6_9PROT</name>
<dbReference type="EMBL" id="LPZR01000098">
    <property type="protein sequence ID" value="KYO54034.1"/>
    <property type="molecule type" value="Genomic_DNA"/>
</dbReference>
<dbReference type="Pfam" id="PF12833">
    <property type="entry name" value="HTH_18"/>
    <property type="match status" value="1"/>
</dbReference>
<evidence type="ECO:0000256" key="2">
    <source>
        <dbReference type="ARBA" id="ARBA00023125"/>
    </source>
</evidence>
<dbReference type="GO" id="GO:0003700">
    <property type="term" value="F:DNA-binding transcription factor activity"/>
    <property type="evidence" value="ECO:0007669"/>
    <property type="project" value="InterPro"/>
</dbReference>
<dbReference type="GO" id="GO:0043565">
    <property type="term" value="F:sequence-specific DNA binding"/>
    <property type="evidence" value="ECO:0007669"/>
    <property type="project" value="InterPro"/>
</dbReference>
<keyword evidence="1" id="KW-0805">Transcription regulation</keyword>
<accession>A0A162L9U6</accession>
<dbReference type="InterPro" id="IPR035418">
    <property type="entry name" value="AraC-bd_2"/>
</dbReference>
<keyword evidence="3" id="KW-0804">Transcription</keyword>
<evidence type="ECO:0000256" key="1">
    <source>
        <dbReference type="ARBA" id="ARBA00023015"/>
    </source>
</evidence>
<dbReference type="AlphaFoldDB" id="A0A162L9U6"/>
<evidence type="ECO:0000259" key="4">
    <source>
        <dbReference type="PROSITE" id="PS01124"/>
    </source>
</evidence>
<keyword evidence="2" id="KW-0238">DNA-binding</keyword>
<protein>
    <submittedName>
        <fullName evidence="5">AraC family transcriptional regulator</fullName>
    </submittedName>
</protein>
<dbReference type="OrthoDB" id="9802263at2"/>
<dbReference type="InterPro" id="IPR009057">
    <property type="entry name" value="Homeodomain-like_sf"/>
</dbReference>
<dbReference type="RefSeq" id="WP_062763306.1">
    <property type="nucleotide sequence ID" value="NZ_CP121045.1"/>
</dbReference>